<protein>
    <submittedName>
        <fullName evidence="2">Uncharacterized protein</fullName>
    </submittedName>
</protein>
<keyword evidence="3" id="KW-1185">Reference proteome</keyword>
<keyword evidence="1" id="KW-0732">Signal</keyword>
<name>A0AAD7ASX7_9AGAR</name>
<dbReference type="EMBL" id="JARIHO010000001">
    <property type="protein sequence ID" value="KAJ7367467.1"/>
    <property type="molecule type" value="Genomic_DNA"/>
</dbReference>
<accession>A0AAD7ASX7</accession>
<organism evidence="2 3">
    <name type="scientific">Mycena albidolilacea</name>
    <dbReference type="NCBI Taxonomy" id="1033008"/>
    <lineage>
        <taxon>Eukaryota</taxon>
        <taxon>Fungi</taxon>
        <taxon>Dikarya</taxon>
        <taxon>Basidiomycota</taxon>
        <taxon>Agaricomycotina</taxon>
        <taxon>Agaricomycetes</taxon>
        <taxon>Agaricomycetidae</taxon>
        <taxon>Agaricales</taxon>
        <taxon>Marasmiineae</taxon>
        <taxon>Mycenaceae</taxon>
        <taxon>Mycena</taxon>
    </lineage>
</organism>
<gene>
    <name evidence="2" type="ORF">DFH08DRAFT_795632</name>
</gene>
<feature type="chain" id="PRO_5042044997" evidence="1">
    <location>
        <begin position="23"/>
        <end position="128"/>
    </location>
</feature>
<comment type="caution">
    <text evidence="2">The sequence shown here is derived from an EMBL/GenBank/DDBJ whole genome shotgun (WGS) entry which is preliminary data.</text>
</comment>
<evidence type="ECO:0000313" key="3">
    <source>
        <dbReference type="Proteomes" id="UP001218218"/>
    </source>
</evidence>
<evidence type="ECO:0000313" key="2">
    <source>
        <dbReference type="EMBL" id="KAJ7367467.1"/>
    </source>
</evidence>
<feature type="signal peptide" evidence="1">
    <location>
        <begin position="1"/>
        <end position="22"/>
    </location>
</feature>
<dbReference type="Proteomes" id="UP001218218">
    <property type="component" value="Unassembled WGS sequence"/>
</dbReference>
<dbReference type="AlphaFoldDB" id="A0AAD7ASX7"/>
<proteinExistence type="predicted"/>
<evidence type="ECO:0000256" key="1">
    <source>
        <dbReference type="SAM" id="SignalP"/>
    </source>
</evidence>
<sequence length="128" mass="13022">MASGPAVILLSVFSCLCAGGLAETISGTATFKNFSLGRATDEDDNGAALFHRGVFTRSVVGVLPLVKARLSSKAYSASSTSFGVNTALQKVLALNGVAPHSAVRTIACRLVVSNYVSLKPLSSASSSG</sequence>
<reference evidence="2" key="1">
    <citation type="submission" date="2023-03" db="EMBL/GenBank/DDBJ databases">
        <title>Massive genome expansion in bonnet fungi (Mycena s.s.) driven by repeated elements and novel gene families across ecological guilds.</title>
        <authorList>
            <consortium name="Lawrence Berkeley National Laboratory"/>
            <person name="Harder C.B."/>
            <person name="Miyauchi S."/>
            <person name="Viragh M."/>
            <person name="Kuo A."/>
            <person name="Thoen E."/>
            <person name="Andreopoulos B."/>
            <person name="Lu D."/>
            <person name="Skrede I."/>
            <person name="Drula E."/>
            <person name="Henrissat B."/>
            <person name="Morin E."/>
            <person name="Kohler A."/>
            <person name="Barry K."/>
            <person name="LaButti K."/>
            <person name="Morin E."/>
            <person name="Salamov A."/>
            <person name="Lipzen A."/>
            <person name="Mereny Z."/>
            <person name="Hegedus B."/>
            <person name="Baldrian P."/>
            <person name="Stursova M."/>
            <person name="Weitz H."/>
            <person name="Taylor A."/>
            <person name="Grigoriev I.V."/>
            <person name="Nagy L.G."/>
            <person name="Martin F."/>
            <person name="Kauserud H."/>
        </authorList>
    </citation>
    <scope>NUCLEOTIDE SEQUENCE</scope>
    <source>
        <strain evidence="2">CBHHK002</strain>
    </source>
</reference>